<sequence length="1273" mass="138391">MARVQAALGWLAQKVWLLLAIFLLLAALLVSAARVFIHRLDDVRPWLVDQANARWGLNLSIGSAKGDWTGLGPSFQFGDVHLQDKDQQLDLHIGKLSVGLRFWASMVAMEPKVASLQADGLELNLKRWPKSEEGGQEAINWRQLENLFLKQLGKASVTNAELVLPSRYGPRTVAVSKVSWLGSGYRHQAVGYGSIREYGQQQARFILDLYGLDSRLKELDARLFVDAQDLHLDPWVNTFLGDYLTVDRGVVNALVWMDFQKGRLTGGQARLRDSDLSFDRHDIRVDDWIFTYEANDDGWQLDSLKAKVSTDKAPWQLGPMQFRKQGDDLLLYAQKLKLAPLSPLLNLWRELPPPIKHWLAVAQPYGNINDLYLAASPGQKLAGNAEVALSWGAKDQLPGVKGLDMSLSWAGDKGIARIDDDSVTIDPGPHFAAPFDLTRFKGDVWLLDQGDHWQLRTGELALATADLALTGRGKLDLGEQSRLAMATQVSRLDASKAGAYLPLTALPHEVADYLTRALQGGQGSGTALWQGAFHDFPFDDNSGSFLADASFKGLDFQFDSHWPALTGASVKARFQDGGLALASDKGQLMGVPVGHLEARIPRLDHQARLHIDASTQVAAPEVAALMQASPLAGTVGKALTQLQVGGEVKGRVQLDIPLAGGDPDVKGQVELAGNPVRVLDAFDLTDLKGQLSFDNDKLSAKGLSARLYDQSLNLTLASEQQEAGYQIGLDLGGRFQANKLKAPWWTLTGESDWAGRLDLLVKSGDFDLKLKAQSNLKGLASPYPFPARKDAADSWPLLVNAKGNDAGVDIRLDLGPKARGLARFAKGQVQYWGLGVGDAPAPQARAGEGKLVASLSSVDVEAWIKALAGKMDQHGHGGLLPPLTEATLNADKLLAYGQSLDKIRIRALPQADSWQLDATSPQLEGQVWLPTRWARSPLLINLQRLNLPSWQPVPDASQSQALAPKDIPPFKFFCGECQLLGFNLGQLTLEGRGQGDDLLLPVIRQQGKDGRISGFGTWLAKGNYTELDLAADVANVGTYLDTMGMATSLRDAPMQGQLQLSWPGGPHEFKLANVDGRVKVNLGQGYVADVSDKGARLLTVFSFDSLRRKLALDFRDLFDKGLYFDKINAGGELKQGVLRSNEIEMDGVVGDMKASGWTDLVGRQLAYDISFKPNVTGSLPVLAAFAVTPITGVAVYALTKIFGPVIDVVTEIRFNLTGTIDNPQLQEVSRRKGSVPLPKPPENSQPDQPQAPSAAPAEAATVDRNPVPEESKP</sequence>
<gene>
    <name evidence="3" type="ORF">B3C1_18286</name>
</gene>
<evidence type="ECO:0000313" key="3">
    <source>
        <dbReference type="EMBL" id="EKE67738.1"/>
    </source>
</evidence>
<dbReference type="InterPro" id="IPR025263">
    <property type="entry name" value="YhdP_central"/>
</dbReference>
<feature type="region of interest" description="Disordered" evidence="1">
    <location>
        <begin position="1225"/>
        <end position="1273"/>
    </location>
</feature>
<dbReference type="STRING" id="745411.B3C1_18286"/>
<feature type="compositionally biased region" description="Low complexity" evidence="1">
    <location>
        <begin position="1245"/>
        <end position="1260"/>
    </location>
</feature>
<proteinExistence type="predicted"/>
<dbReference type="PANTHER" id="PTHR38690">
    <property type="entry name" value="PROTEASE-RELATED"/>
    <property type="match status" value="1"/>
</dbReference>
<accession>K2IY39</accession>
<evidence type="ECO:0000259" key="2">
    <source>
        <dbReference type="Pfam" id="PF13116"/>
    </source>
</evidence>
<evidence type="ECO:0000313" key="4">
    <source>
        <dbReference type="Proteomes" id="UP000006755"/>
    </source>
</evidence>
<reference evidence="3 4" key="1">
    <citation type="journal article" date="2012" name="J. Bacteriol.">
        <title>Genome Sequence of Gallaecimonas xiamenensis Type Strain 3-C-1.</title>
        <authorList>
            <person name="Lai Q."/>
            <person name="Wang L."/>
            <person name="Wang W."/>
            <person name="Shao Z."/>
        </authorList>
    </citation>
    <scope>NUCLEOTIDE SEQUENCE [LARGE SCALE GENOMIC DNA]</scope>
    <source>
        <strain evidence="3 4">3-C-1</strain>
    </source>
</reference>
<feature type="domain" description="YhdP central" evidence="2">
    <location>
        <begin position="13"/>
        <end position="1224"/>
    </location>
</feature>
<dbReference type="Pfam" id="PF13116">
    <property type="entry name" value="YhdP"/>
    <property type="match status" value="1"/>
</dbReference>
<keyword evidence="4" id="KW-1185">Reference proteome</keyword>
<protein>
    <recommendedName>
        <fullName evidence="2">YhdP central domain-containing protein</fullName>
    </recommendedName>
</protein>
<dbReference type="AlphaFoldDB" id="K2IY39"/>
<dbReference type="InterPro" id="IPR011836">
    <property type="entry name" value="YhdP"/>
</dbReference>
<dbReference type="EMBL" id="AMRI01000038">
    <property type="protein sequence ID" value="EKE67738.1"/>
    <property type="molecule type" value="Genomic_DNA"/>
</dbReference>
<dbReference type="eggNOG" id="COG3164">
    <property type="taxonomic scope" value="Bacteria"/>
</dbReference>
<dbReference type="PANTHER" id="PTHR38690:SF1">
    <property type="entry name" value="PROTEASE"/>
    <property type="match status" value="1"/>
</dbReference>
<comment type="caution">
    <text evidence="3">The sequence shown here is derived from an EMBL/GenBank/DDBJ whole genome shotgun (WGS) entry which is preliminary data.</text>
</comment>
<dbReference type="OrthoDB" id="9762238at2"/>
<dbReference type="NCBIfam" id="TIGR02099">
    <property type="entry name" value="YhdP family protein"/>
    <property type="match status" value="1"/>
</dbReference>
<evidence type="ECO:0000256" key="1">
    <source>
        <dbReference type="SAM" id="MobiDB-lite"/>
    </source>
</evidence>
<organism evidence="3 4">
    <name type="scientific">Gallaecimonas xiamenensis 3-C-1</name>
    <dbReference type="NCBI Taxonomy" id="745411"/>
    <lineage>
        <taxon>Bacteria</taxon>
        <taxon>Pseudomonadati</taxon>
        <taxon>Pseudomonadota</taxon>
        <taxon>Gammaproteobacteria</taxon>
        <taxon>Enterobacterales</taxon>
        <taxon>Gallaecimonadaceae</taxon>
        <taxon>Gallaecimonas</taxon>
    </lineage>
</organism>
<name>K2IY39_9GAMM</name>
<dbReference type="Proteomes" id="UP000006755">
    <property type="component" value="Unassembled WGS sequence"/>
</dbReference>